<sequence>MRQRRRFALLREVGLLAVLYVGYTVGRLFADNDLQLARSHADFVVDLERLVGLDVERTLNHILTGLPLMEVAASYAYASMHYIVTPVVLVVLWRKAPEQYAHWRRVLVLGTAIALVGYLLFPTAPPRLVPGFVDTLAETANFGWWGADASAPRGLGTTTNELAAMPSMHVGWSLWSAWALSAIVKSPGARALVWSYPLLITVVIVATANHWVLDAVVGAALIVLSARIVRPWRDRDRRAREVPRVRST</sequence>
<feature type="transmembrane region" description="Helical" evidence="5">
    <location>
        <begin position="75"/>
        <end position="94"/>
    </location>
</feature>
<evidence type="ECO:0000256" key="3">
    <source>
        <dbReference type="ARBA" id="ARBA00022989"/>
    </source>
</evidence>
<dbReference type="AlphaFoldDB" id="A0AA46YMZ1"/>
<keyword evidence="3 5" id="KW-1133">Transmembrane helix</keyword>
<protein>
    <submittedName>
        <fullName evidence="7">Phosphatase PAP2 family protein</fullName>
    </submittedName>
</protein>
<evidence type="ECO:0000313" key="8">
    <source>
        <dbReference type="Proteomes" id="UP001164390"/>
    </source>
</evidence>
<feature type="transmembrane region" description="Helical" evidence="5">
    <location>
        <begin position="106"/>
        <end position="124"/>
    </location>
</feature>
<dbReference type="CDD" id="cd03386">
    <property type="entry name" value="PAP2_Aur1_like"/>
    <property type="match status" value="1"/>
</dbReference>
<evidence type="ECO:0000256" key="4">
    <source>
        <dbReference type="ARBA" id="ARBA00023136"/>
    </source>
</evidence>
<dbReference type="Proteomes" id="UP001164390">
    <property type="component" value="Chromosome"/>
</dbReference>
<evidence type="ECO:0000259" key="6">
    <source>
        <dbReference type="Pfam" id="PF14378"/>
    </source>
</evidence>
<feature type="transmembrane region" description="Helical" evidence="5">
    <location>
        <begin position="215"/>
        <end position="232"/>
    </location>
</feature>
<dbReference type="Pfam" id="PF14378">
    <property type="entry name" value="PAP2_3"/>
    <property type="match status" value="1"/>
</dbReference>
<dbReference type="PANTHER" id="PTHR31310">
    <property type="match status" value="1"/>
</dbReference>
<reference evidence="7" key="1">
    <citation type="submission" date="2022-01" db="EMBL/GenBank/DDBJ databases">
        <title>Nocardioidaceae gen. sp. A5X3R13.</title>
        <authorList>
            <person name="Lopez Marin M.A."/>
            <person name="Uhlik O."/>
        </authorList>
    </citation>
    <scope>NUCLEOTIDE SEQUENCE</scope>
    <source>
        <strain evidence="7">A5X3R13</strain>
    </source>
</reference>
<dbReference type="GO" id="GO:0016020">
    <property type="term" value="C:membrane"/>
    <property type="evidence" value="ECO:0007669"/>
    <property type="project" value="UniProtKB-SubCell"/>
</dbReference>
<comment type="subcellular location">
    <subcellularLocation>
        <location evidence="1">Membrane</location>
        <topology evidence="1">Multi-pass membrane protein</topology>
    </subcellularLocation>
</comment>
<dbReference type="EMBL" id="CP094970">
    <property type="protein sequence ID" value="UYM06956.1"/>
    <property type="molecule type" value="Genomic_DNA"/>
</dbReference>
<dbReference type="InterPro" id="IPR052185">
    <property type="entry name" value="IPC_Synthase-Related"/>
</dbReference>
<keyword evidence="8" id="KW-1185">Reference proteome</keyword>
<dbReference type="KEGG" id="sgrg:L0C25_07735"/>
<name>A0AA46YMZ1_9ACTN</name>
<accession>A0AA46YMZ1</accession>
<evidence type="ECO:0000256" key="1">
    <source>
        <dbReference type="ARBA" id="ARBA00004141"/>
    </source>
</evidence>
<keyword evidence="2 5" id="KW-0812">Transmembrane</keyword>
<feature type="transmembrane region" description="Helical" evidence="5">
    <location>
        <begin position="191"/>
        <end position="209"/>
    </location>
</feature>
<proteinExistence type="predicted"/>
<feature type="domain" description="Inositolphosphotransferase Aur1/Ipt1" evidence="6">
    <location>
        <begin position="44"/>
        <end position="226"/>
    </location>
</feature>
<organism evidence="7 8">
    <name type="scientific">Solicola gregarius</name>
    <dbReference type="NCBI Taxonomy" id="2908642"/>
    <lineage>
        <taxon>Bacteria</taxon>
        <taxon>Bacillati</taxon>
        <taxon>Actinomycetota</taxon>
        <taxon>Actinomycetes</taxon>
        <taxon>Propionibacteriales</taxon>
        <taxon>Nocardioidaceae</taxon>
        <taxon>Solicola</taxon>
    </lineage>
</organism>
<feature type="transmembrane region" description="Helical" evidence="5">
    <location>
        <begin position="12"/>
        <end position="30"/>
    </location>
</feature>
<dbReference type="PANTHER" id="PTHR31310:SF7">
    <property type="entry name" value="PA-PHOSPHATASE RELATED-FAMILY PROTEIN DDB_G0268928"/>
    <property type="match status" value="1"/>
</dbReference>
<dbReference type="RefSeq" id="WP_271635890.1">
    <property type="nucleotide sequence ID" value="NZ_CP094970.1"/>
</dbReference>
<dbReference type="InterPro" id="IPR026841">
    <property type="entry name" value="Aur1/Ipt1"/>
</dbReference>
<feature type="transmembrane region" description="Helical" evidence="5">
    <location>
        <begin position="162"/>
        <end position="184"/>
    </location>
</feature>
<evidence type="ECO:0000256" key="2">
    <source>
        <dbReference type="ARBA" id="ARBA00022692"/>
    </source>
</evidence>
<keyword evidence="4 5" id="KW-0472">Membrane</keyword>
<evidence type="ECO:0000313" key="7">
    <source>
        <dbReference type="EMBL" id="UYM06956.1"/>
    </source>
</evidence>
<evidence type="ECO:0000256" key="5">
    <source>
        <dbReference type="SAM" id="Phobius"/>
    </source>
</evidence>
<gene>
    <name evidence="7" type="ORF">L0C25_07735</name>
</gene>